<dbReference type="GO" id="GO:0051537">
    <property type="term" value="F:2 iron, 2 sulfur cluster binding"/>
    <property type="evidence" value="ECO:0007669"/>
    <property type="project" value="UniProtKB-KW"/>
</dbReference>
<reference evidence="10" key="1">
    <citation type="submission" date="2021-01" db="EMBL/GenBank/DDBJ databases">
        <title>Whole genome shotgun sequence of Actinoplanes cyaneus NBRC 14990.</title>
        <authorList>
            <person name="Komaki H."/>
            <person name="Tamura T."/>
        </authorList>
    </citation>
    <scope>NUCLEOTIDE SEQUENCE</scope>
    <source>
        <strain evidence="10">NBRC 14990</strain>
    </source>
</reference>
<dbReference type="InterPro" id="IPR015358">
    <property type="entry name" value="Tscrpt_reg_MerR_DNA-bd"/>
</dbReference>
<feature type="region of interest" description="Disordered" evidence="8">
    <location>
        <begin position="137"/>
        <end position="265"/>
    </location>
</feature>
<comment type="caution">
    <text evidence="10">The sequence shown here is derived from an EMBL/GenBank/DDBJ whole genome shotgun (WGS) entry which is preliminary data.</text>
</comment>
<dbReference type="SMART" id="SM00422">
    <property type="entry name" value="HTH_MERR"/>
    <property type="match status" value="1"/>
</dbReference>
<protein>
    <recommendedName>
        <fullName evidence="9">HTH merR-type domain-containing protein</fullName>
    </recommendedName>
</protein>
<evidence type="ECO:0000313" key="11">
    <source>
        <dbReference type="Proteomes" id="UP000619479"/>
    </source>
</evidence>
<dbReference type="CDD" id="cd01110">
    <property type="entry name" value="HTH_SoxR"/>
    <property type="match status" value="1"/>
</dbReference>
<keyword evidence="4" id="KW-0411">Iron-sulfur</keyword>
<keyword evidence="11" id="KW-1185">Reference proteome</keyword>
<sequence length="265" mass="28544">MVQTAETSKELTVGEVAARSGVAVSALHFYESKGLISSRRTGGNQRRYHRDTLRRVAFIRVSQRVGIPLDAIRDALATLPEGRTPTRDDWARLSATWRRELDDRIEQLLQLRDDLTDCIGCGCLSLQRCRLSNPGDMLAAEGPGPRRLVSRRVTRPPAGGDQRTTRPPASSDQRTTRPAAGNDQRTTRPAAGCDQRTTRPAAGCDQRTRPPAAAKADGQGVAGTGGPDTARADGQGAARPSAEAVDHRAFRPEWVCPSSQAACGN</sequence>
<keyword evidence="7" id="KW-0804">Transcription</keyword>
<dbReference type="EMBL" id="BOMH01000068">
    <property type="protein sequence ID" value="GID69889.1"/>
    <property type="molecule type" value="Genomic_DNA"/>
</dbReference>
<evidence type="ECO:0000256" key="2">
    <source>
        <dbReference type="ARBA" id="ARBA00022723"/>
    </source>
</evidence>
<keyword evidence="5" id="KW-0805">Transcription regulation</keyword>
<dbReference type="Pfam" id="PF00376">
    <property type="entry name" value="MerR"/>
    <property type="match status" value="1"/>
</dbReference>
<dbReference type="SUPFAM" id="SSF46955">
    <property type="entry name" value="Putative DNA-binding domain"/>
    <property type="match status" value="1"/>
</dbReference>
<dbReference type="GO" id="GO:0003700">
    <property type="term" value="F:DNA-binding transcription factor activity"/>
    <property type="evidence" value="ECO:0007669"/>
    <property type="project" value="InterPro"/>
</dbReference>
<feature type="domain" description="HTH merR-type" evidence="9">
    <location>
        <begin position="10"/>
        <end position="78"/>
    </location>
</feature>
<evidence type="ECO:0000256" key="6">
    <source>
        <dbReference type="ARBA" id="ARBA00023125"/>
    </source>
</evidence>
<proteinExistence type="predicted"/>
<evidence type="ECO:0000256" key="8">
    <source>
        <dbReference type="SAM" id="MobiDB-lite"/>
    </source>
</evidence>
<name>A0A919MBR5_9ACTN</name>
<dbReference type="AlphaFoldDB" id="A0A919MBR5"/>
<evidence type="ECO:0000259" key="9">
    <source>
        <dbReference type="PROSITE" id="PS50937"/>
    </source>
</evidence>
<dbReference type="PRINTS" id="PR00040">
    <property type="entry name" value="HTHMERR"/>
</dbReference>
<keyword evidence="2" id="KW-0479">Metal-binding</keyword>
<dbReference type="InterPro" id="IPR010211">
    <property type="entry name" value="Redox-sen_tscrpt-act_SoxR"/>
</dbReference>
<dbReference type="Proteomes" id="UP000619479">
    <property type="component" value="Unassembled WGS sequence"/>
</dbReference>
<dbReference type="PROSITE" id="PS50937">
    <property type="entry name" value="HTH_MERR_2"/>
    <property type="match status" value="1"/>
</dbReference>
<keyword evidence="3" id="KW-0408">Iron</keyword>
<evidence type="ECO:0000256" key="4">
    <source>
        <dbReference type="ARBA" id="ARBA00023014"/>
    </source>
</evidence>
<evidence type="ECO:0000313" key="10">
    <source>
        <dbReference type="EMBL" id="GID69889.1"/>
    </source>
</evidence>
<dbReference type="GO" id="GO:0006979">
    <property type="term" value="P:response to oxidative stress"/>
    <property type="evidence" value="ECO:0007669"/>
    <property type="project" value="InterPro"/>
</dbReference>
<dbReference type="Gene3D" id="1.10.1660.10">
    <property type="match status" value="1"/>
</dbReference>
<evidence type="ECO:0000256" key="3">
    <source>
        <dbReference type="ARBA" id="ARBA00023004"/>
    </source>
</evidence>
<accession>A0A919MBR5</accession>
<dbReference type="PROSITE" id="PS00552">
    <property type="entry name" value="HTH_MERR_1"/>
    <property type="match status" value="1"/>
</dbReference>
<dbReference type="InterPro" id="IPR047057">
    <property type="entry name" value="MerR_fam"/>
</dbReference>
<evidence type="ECO:0000256" key="1">
    <source>
        <dbReference type="ARBA" id="ARBA00022714"/>
    </source>
</evidence>
<evidence type="ECO:0000256" key="5">
    <source>
        <dbReference type="ARBA" id="ARBA00023015"/>
    </source>
</evidence>
<evidence type="ECO:0000256" key="7">
    <source>
        <dbReference type="ARBA" id="ARBA00023163"/>
    </source>
</evidence>
<keyword evidence="6" id="KW-0238">DNA-binding</keyword>
<dbReference type="InterPro" id="IPR000551">
    <property type="entry name" value="MerR-type_HTH_dom"/>
</dbReference>
<dbReference type="NCBIfam" id="TIGR01950">
    <property type="entry name" value="SoxR"/>
    <property type="match status" value="1"/>
</dbReference>
<dbReference type="PANTHER" id="PTHR30204:SF0">
    <property type="entry name" value="REDOX-SENSITIVE TRANSCRIPTIONAL ACTIVATOR SOXR"/>
    <property type="match status" value="1"/>
</dbReference>
<keyword evidence="1" id="KW-0001">2Fe-2S</keyword>
<dbReference type="PANTHER" id="PTHR30204">
    <property type="entry name" value="REDOX-CYCLING DRUG-SENSING TRANSCRIPTIONAL ACTIVATOR SOXR"/>
    <property type="match status" value="1"/>
</dbReference>
<dbReference type="Pfam" id="PF09278">
    <property type="entry name" value="MerR-DNA-bind"/>
    <property type="match status" value="1"/>
</dbReference>
<gene>
    <name evidence="10" type="ORF">Acy02nite_77700</name>
</gene>
<dbReference type="GO" id="GO:0003677">
    <property type="term" value="F:DNA binding"/>
    <property type="evidence" value="ECO:0007669"/>
    <property type="project" value="UniProtKB-KW"/>
</dbReference>
<dbReference type="InterPro" id="IPR009061">
    <property type="entry name" value="DNA-bd_dom_put_sf"/>
</dbReference>
<dbReference type="GO" id="GO:0046872">
    <property type="term" value="F:metal ion binding"/>
    <property type="evidence" value="ECO:0007669"/>
    <property type="project" value="UniProtKB-KW"/>
</dbReference>
<organism evidence="10 11">
    <name type="scientific">Actinoplanes cyaneus</name>
    <dbReference type="NCBI Taxonomy" id="52696"/>
    <lineage>
        <taxon>Bacteria</taxon>
        <taxon>Bacillati</taxon>
        <taxon>Actinomycetota</taxon>
        <taxon>Actinomycetes</taxon>
        <taxon>Micromonosporales</taxon>
        <taxon>Micromonosporaceae</taxon>
        <taxon>Actinoplanes</taxon>
    </lineage>
</organism>